<name>A0ACC1MPW0_9PEZI</name>
<accession>A0ACC1MPW0</accession>
<reference evidence="1" key="1">
    <citation type="submission" date="2022-10" db="EMBL/GenBank/DDBJ databases">
        <title>Genome Sequence of Xylaria curta.</title>
        <authorList>
            <person name="Buettner E."/>
        </authorList>
    </citation>
    <scope>NUCLEOTIDE SEQUENCE</scope>
    <source>
        <strain evidence="1">Babe10</strain>
    </source>
</reference>
<keyword evidence="2" id="KW-1185">Reference proteome</keyword>
<comment type="caution">
    <text evidence="1">The sequence shown here is derived from an EMBL/GenBank/DDBJ whole genome shotgun (WGS) entry which is preliminary data.</text>
</comment>
<organism evidence="1 2">
    <name type="scientific">Xylaria curta</name>
    <dbReference type="NCBI Taxonomy" id="42375"/>
    <lineage>
        <taxon>Eukaryota</taxon>
        <taxon>Fungi</taxon>
        <taxon>Dikarya</taxon>
        <taxon>Ascomycota</taxon>
        <taxon>Pezizomycotina</taxon>
        <taxon>Sordariomycetes</taxon>
        <taxon>Xylariomycetidae</taxon>
        <taxon>Xylariales</taxon>
        <taxon>Xylariaceae</taxon>
        <taxon>Xylaria</taxon>
    </lineage>
</organism>
<gene>
    <name evidence="1" type="ORF">NUW58_g10248</name>
</gene>
<dbReference type="Proteomes" id="UP001143856">
    <property type="component" value="Unassembled WGS sequence"/>
</dbReference>
<evidence type="ECO:0000313" key="2">
    <source>
        <dbReference type="Proteomes" id="UP001143856"/>
    </source>
</evidence>
<protein>
    <submittedName>
        <fullName evidence="1">Uncharacterized protein</fullName>
    </submittedName>
</protein>
<evidence type="ECO:0000313" key="1">
    <source>
        <dbReference type="EMBL" id="KAJ2968319.1"/>
    </source>
</evidence>
<sequence>MYMTSTALDVGLRLRQAEAEAGDVVAAGSVLVDCGTGNEYDGRIGLRISSIFVILVGSLLGAVVPIILARRAKMKVNNTAFFIAKYFGSGVIIGTAFLHLLSPAFEALNSPCLPDGPFKEYDFAAAICLIAVLVMFTVELLVSRFDIFGHSHAGVEGADTSSTPPGKETPSSWLPGVITTSKRTRSRVMLVSARILRQTPACMSPDS</sequence>
<dbReference type="EMBL" id="JAPDGR010004363">
    <property type="protein sequence ID" value="KAJ2968319.1"/>
    <property type="molecule type" value="Genomic_DNA"/>
</dbReference>
<proteinExistence type="predicted"/>